<accession>A0ABW4CHL1</accession>
<dbReference type="Pfam" id="PF01814">
    <property type="entry name" value="Hemerythrin"/>
    <property type="match status" value="1"/>
</dbReference>
<dbReference type="InterPro" id="IPR007380">
    <property type="entry name" value="DUF438"/>
</dbReference>
<evidence type="ECO:0000313" key="4">
    <source>
        <dbReference type="Proteomes" id="UP001597196"/>
    </source>
</evidence>
<evidence type="ECO:0000313" key="3">
    <source>
        <dbReference type="EMBL" id="MFD1429489.1"/>
    </source>
</evidence>
<dbReference type="EMBL" id="JBHTOC010000005">
    <property type="protein sequence ID" value="MFD1429489.1"/>
    <property type="molecule type" value="Genomic_DNA"/>
</dbReference>
<dbReference type="Gene3D" id="3.30.450.20">
    <property type="entry name" value="PAS domain"/>
    <property type="match status" value="1"/>
</dbReference>
<dbReference type="InterPro" id="IPR012312">
    <property type="entry name" value="Hemerythrin-like"/>
</dbReference>
<organism evidence="3 4">
    <name type="scientific">Lacticaseibacillus mingshuiensis</name>
    <dbReference type="NCBI Taxonomy" id="2799574"/>
    <lineage>
        <taxon>Bacteria</taxon>
        <taxon>Bacillati</taxon>
        <taxon>Bacillota</taxon>
        <taxon>Bacilli</taxon>
        <taxon>Lactobacillales</taxon>
        <taxon>Lactobacillaceae</taxon>
        <taxon>Lacticaseibacillus</taxon>
    </lineage>
</organism>
<evidence type="ECO:0000259" key="1">
    <source>
        <dbReference type="Pfam" id="PF01814"/>
    </source>
</evidence>
<sequence length="517" mass="56905">MTETHATDRQKKIVEILQMLHQGGSFEDAKKIFDETFDGVDVAEITGAERELIASGLNPMEIQNLCNVHAAVFRGKINDHAKTPMEETPGHPVQVMKLENVVLESLLNDELLPSLKKWQQQDPTQPAGPDDAILLARINNALADLTTINKHYQRKENLIFPLMDKYGITAPPKVMWGVDDEIRGWIKAAQQLASAPVIPDRYAVETAIQKAAKEVDEMVFKEEEIMLPMVLEVFTPSDWGMIAKESDAIGYTLIPDPLPWQPTAEELAQKPKPSALAKELNEMAQQLADSQQLGSARKNQTSDRDVINAIHQDTPMPVAPPEVMAKLQAAKAADAGAMTARAPLAAGDSNAPRINVARPAQQPASVASDATSGTEEGRIAIDGINPAKILLPTGSFDLDQLTNVLRLLPLDLTFVDNTDTVRWFSDSGSRVFPRTTAVIGRLVQNCHPPKSVDKVEKILADFHSGKETHADFWIDMHGKMVYIRYFAITDPSGHYLGCLEVTQDITGIRALEGEKRL</sequence>
<dbReference type="Pfam" id="PF13596">
    <property type="entry name" value="PAS_10"/>
    <property type="match status" value="1"/>
</dbReference>
<gene>
    <name evidence="3" type="ORF">ACFQ4P_04395</name>
</gene>
<keyword evidence="4" id="KW-1185">Reference proteome</keyword>
<protein>
    <submittedName>
        <fullName evidence="3">DUF438 domain-containing protein</fullName>
    </submittedName>
</protein>
<dbReference type="RefSeq" id="WP_203627042.1">
    <property type="nucleotide sequence ID" value="NZ_BOLQ01000009.1"/>
</dbReference>
<feature type="domain" description="Hemerythrin-like" evidence="1">
    <location>
        <begin position="92"/>
        <end position="230"/>
    </location>
</feature>
<evidence type="ECO:0000259" key="2">
    <source>
        <dbReference type="Pfam" id="PF04282"/>
    </source>
</evidence>
<name>A0ABW4CHL1_9LACO</name>
<dbReference type="PANTHER" id="PTHR39966:SF3">
    <property type="entry name" value="DUF438 DOMAIN-CONTAINING PROTEIN"/>
    <property type="match status" value="1"/>
</dbReference>
<dbReference type="Proteomes" id="UP001597196">
    <property type="component" value="Unassembled WGS sequence"/>
</dbReference>
<reference evidence="4" key="1">
    <citation type="journal article" date="2019" name="Int. J. Syst. Evol. Microbiol.">
        <title>The Global Catalogue of Microorganisms (GCM) 10K type strain sequencing project: providing services to taxonomists for standard genome sequencing and annotation.</title>
        <authorList>
            <consortium name="The Broad Institute Genomics Platform"/>
            <consortium name="The Broad Institute Genome Sequencing Center for Infectious Disease"/>
            <person name="Wu L."/>
            <person name="Ma J."/>
        </authorList>
    </citation>
    <scope>NUCLEOTIDE SEQUENCE [LARGE SCALE GENOMIC DNA]</scope>
    <source>
        <strain evidence="4">CCM 8980</strain>
    </source>
</reference>
<dbReference type="Pfam" id="PF04282">
    <property type="entry name" value="DUF438"/>
    <property type="match status" value="1"/>
</dbReference>
<comment type="caution">
    <text evidence="3">The sequence shown here is derived from an EMBL/GenBank/DDBJ whole genome shotgun (WGS) entry which is preliminary data.</text>
</comment>
<proteinExistence type="predicted"/>
<feature type="domain" description="DUF438" evidence="2">
    <location>
        <begin position="14"/>
        <end position="78"/>
    </location>
</feature>
<dbReference type="Gene3D" id="1.20.120.520">
    <property type="entry name" value="nmb1532 protein domain like"/>
    <property type="match status" value="1"/>
</dbReference>
<dbReference type="PANTHER" id="PTHR39966">
    <property type="entry name" value="BLL2471 PROTEIN-RELATED"/>
    <property type="match status" value="1"/>
</dbReference>